<keyword evidence="6" id="KW-0598">Phosphotransferase system</keyword>
<dbReference type="RefSeq" id="WP_002350280.1">
    <property type="nucleotide sequence ID" value="NZ_NGJS01000001.1"/>
</dbReference>
<dbReference type="Proteomes" id="UP000287857">
    <property type="component" value="Unassembled WGS sequence"/>
</dbReference>
<evidence type="ECO:0000256" key="3">
    <source>
        <dbReference type="ARBA" id="ARBA00022490"/>
    </source>
</evidence>
<sequence length="128" mass="14015">MTSFLIITHGNFGQALLDSCELITGKLDNYFALGLDKDDDIEKLKQIVEEKLTVLKKKGEVIVLVDILGGSPSNVANFLLKTLGGFRIITGVNLPLLIELSLSNEQQNEEELVTKAAQVSKDSIMVLQ</sequence>
<evidence type="ECO:0000256" key="7">
    <source>
        <dbReference type="ARBA" id="ARBA00022777"/>
    </source>
</evidence>
<dbReference type="InterPro" id="IPR004701">
    <property type="entry name" value="PTS_EIIA_man-typ"/>
</dbReference>
<comment type="subcellular location">
    <subcellularLocation>
        <location evidence="1">Cytoplasm</location>
    </subcellularLocation>
</comment>
<dbReference type="PANTHER" id="PTHR33799:SF1">
    <property type="entry name" value="PTS SYSTEM MANNOSE-SPECIFIC EIIAB COMPONENT-RELATED"/>
    <property type="match status" value="1"/>
</dbReference>
<name>A0A430A2F3_9ENTE</name>
<evidence type="ECO:0000256" key="6">
    <source>
        <dbReference type="ARBA" id="ARBA00022683"/>
    </source>
</evidence>
<keyword evidence="4" id="KW-0762">Sugar transport</keyword>
<keyword evidence="3" id="KW-0963">Cytoplasm</keyword>
<dbReference type="Gene3D" id="3.40.50.510">
    <property type="entry name" value="Phosphotransferase system, mannose-type IIA component"/>
    <property type="match status" value="1"/>
</dbReference>
<dbReference type="GO" id="GO:0009401">
    <property type="term" value="P:phosphoenolpyruvate-dependent sugar phosphotransferase system"/>
    <property type="evidence" value="ECO:0007669"/>
    <property type="project" value="UniProtKB-KW"/>
</dbReference>
<evidence type="ECO:0000256" key="1">
    <source>
        <dbReference type="ARBA" id="ARBA00004496"/>
    </source>
</evidence>
<keyword evidence="2" id="KW-0813">Transport</keyword>
<comment type="caution">
    <text evidence="9">The sequence shown here is derived from an EMBL/GenBank/DDBJ whole genome shotgun (WGS) entry which is preliminary data.</text>
</comment>
<dbReference type="EMBL" id="NGJS01000001">
    <property type="protein sequence ID" value="RSU00620.1"/>
    <property type="molecule type" value="Genomic_DNA"/>
</dbReference>
<dbReference type="GO" id="GO:0016020">
    <property type="term" value="C:membrane"/>
    <property type="evidence" value="ECO:0007669"/>
    <property type="project" value="InterPro"/>
</dbReference>
<evidence type="ECO:0000256" key="4">
    <source>
        <dbReference type="ARBA" id="ARBA00022597"/>
    </source>
</evidence>
<feature type="domain" description="PTS EIIA type-4" evidence="8">
    <location>
        <begin position="1"/>
        <end position="124"/>
    </location>
</feature>
<dbReference type="CDD" id="cd00006">
    <property type="entry name" value="PTS_IIA_man"/>
    <property type="match status" value="1"/>
</dbReference>
<proteinExistence type="predicted"/>
<organism evidence="9 10">
    <name type="scientific">Vagococcus vulneris</name>
    <dbReference type="NCBI Taxonomy" id="1977869"/>
    <lineage>
        <taxon>Bacteria</taxon>
        <taxon>Bacillati</taxon>
        <taxon>Bacillota</taxon>
        <taxon>Bacilli</taxon>
        <taxon>Lactobacillales</taxon>
        <taxon>Enterococcaceae</taxon>
        <taxon>Vagococcus</taxon>
    </lineage>
</organism>
<evidence type="ECO:0000256" key="2">
    <source>
        <dbReference type="ARBA" id="ARBA00022448"/>
    </source>
</evidence>
<gene>
    <name evidence="9" type="ORF">CBF37_01000</name>
</gene>
<dbReference type="AlphaFoldDB" id="A0A430A2F3"/>
<protein>
    <recommendedName>
        <fullName evidence="8">PTS EIIA type-4 domain-containing protein</fullName>
    </recommendedName>
</protein>
<accession>A0A430A2F3</accession>
<dbReference type="GO" id="GO:0005737">
    <property type="term" value="C:cytoplasm"/>
    <property type="evidence" value="ECO:0007669"/>
    <property type="project" value="UniProtKB-SubCell"/>
</dbReference>
<dbReference type="Pfam" id="PF03610">
    <property type="entry name" value="EIIA-man"/>
    <property type="match status" value="1"/>
</dbReference>
<dbReference type="PROSITE" id="PS51096">
    <property type="entry name" value="PTS_EIIA_TYPE_4"/>
    <property type="match status" value="1"/>
</dbReference>
<dbReference type="PANTHER" id="PTHR33799">
    <property type="entry name" value="PTS PERMEASE-RELATED-RELATED"/>
    <property type="match status" value="1"/>
</dbReference>
<reference evidence="9 10" key="1">
    <citation type="submission" date="2017-05" db="EMBL/GenBank/DDBJ databases">
        <title>Vagococcus spp. assemblies.</title>
        <authorList>
            <person name="Gulvik C.A."/>
        </authorList>
    </citation>
    <scope>NUCLEOTIDE SEQUENCE [LARGE SCALE GENOMIC DNA]</scope>
    <source>
        <strain evidence="9 10">SS1995</strain>
    </source>
</reference>
<keyword evidence="5" id="KW-0808">Transferase</keyword>
<dbReference type="SUPFAM" id="SSF53062">
    <property type="entry name" value="PTS system fructose IIA component-like"/>
    <property type="match status" value="1"/>
</dbReference>
<dbReference type="InterPro" id="IPR033887">
    <property type="entry name" value="PTS_IIA_man"/>
</dbReference>
<keyword evidence="7" id="KW-0418">Kinase</keyword>
<evidence type="ECO:0000313" key="9">
    <source>
        <dbReference type="EMBL" id="RSU00620.1"/>
    </source>
</evidence>
<dbReference type="InterPro" id="IPR036662">
    <property type="entry name" value="PTS_EIIA_man-typ_sf"/>
</dbReference>
<dbReference type="InterPro" id="IPR051471">
    <property type="entry name" value="Bacterial_PTS_sugar_comp"/>
</dbReference>
<keyword evidence="10" id="KW-1185">Reference proteome</keyword>
<evidence type="ECO:0000313" key="10">
    <source>
        <dbReference type="Proteomes" id="UP000287857"/>
    </source>
</evidence>
<dbReference type="OrthoDB" id="9799827at2"/>
<evidence type="ECO:0000259" key="8">
    <source>
        <dbReference type="PROSITE" id="PS51096"/>
    </source>
</evidence>
<dbReference type="GO" id="GO:0016301">
    <property type="term" value="F:kinase activity"/>
    <property type="evidence" value="ECO:0007669"/>
    <property type="project" value="UniProtKB-KW"/>
</dbReference>
<evidence type="ECO:0000256" key="5">
    <source>
        <dbReference type="ARBA" id="ARBA00022679"/>
    </source>
</evidence>